<name>A0A4S4CZ20_CAMSN</name>
<protein>
    <submittedName>
        <fullName evidence="4">Uncharacterized protein</fullName>
    </submittedName>
</protein>
<comment type="similarity">
    <text evidence="1">Belongs to the short-chain dehydrogenases/reductases (SDR) family.</text>
</comment>
<evidence type="ECO:0000313" key="4">
    <source>
        <dbReference type="EMBL" id="THF94723.1"/>
    </source>
</evidence>
<proteinExistence type="inferred from homology"/>
<dbReference type="PANTHER" id="PTHR43899:SF13">
    <property type="entry name" value="RH59310P"/>
    <property type="match status" value="1"/>
</dbReference>
<keyword evidence="2" id="KW-0560">Oxidoreductase</keyword>
<comment type="caution">
    <text evidence="4">The sequence shown here is derived from an EMBL/GenBank/DDBJ whole genome shotgun (WGS) entry which is preliminary data.</text>
</comment>
<dbReference type="GO" id="GO:0005783">
    <property type="term" value="C:endoplasmic reticulum"/>
    <property type="evidence" value="ECO:0007669"/>
    <property type="project" value="TreeGrafter"/>
</dbReference>
<keyword evidence="5" id="KW-1185">Reference proteome</keyword>
<organism evidence="4 5">
    <name type="scientific">Camellia sinensis var. sinensis</name>
    <name type="common">China tea</name>
    <dbReference type="NCBI Taxonomy" id="542762"/>
    <lineage>
        <taxon>Eukaryota</taxon>
        <taxon>Viridiplantae</taxon>
        <taxon>Streptophyta</taxon>
        <taxon>Embryophyta</taxon>
        <taxon>Tracheophyta</taxon>
        <taxon>Spermatophyta</taxon>
        <taxon>Magnoliopsida</taxon>
        <taxon>eudicotyledons</taxon>
        <taxon>Gunneridae</taxon>
        <taxon>Pentapetalae</taxon>
        <taxon>asterids</taxon>
        <taxon>Ericales</taxon>
        <taxon>Theaceae</taxon>
        <taxon>Camellia</taxon>
    </lineage>
</organism>
<reference evidence="4 5" key="1">
    <citation type="journal article" date="2018" name="Proc. Natl. Acad. Sci. U.S.A.">
        <title>Draft genome sequence of Camellia sinensis var. sinensis provides insights into the evolution of the tea genome and tea quality.</title>
        <authorList>
            <person name="Wei C."/>
            <person name="Yang H."/>
            <person name="Wang S."/>
            <person name="Zhao J."/>
            <person name="Liu C."/>
            <person name="Gao L."/>
            <person name="Xia E."/>
            <person name="Lu Y."/>
            <person name="Tai Y."/>
            <person name="She G."/>
            <person name="Sun J."/>
            <person name="Cao H."/>
            <person name="Tong W."/>
            <person name="Gao Q."/>
            <person name="Li Y."/>
            <person name="Deng W."/>
            <person name="Jiang X."/>
            <person name="Wang W."/>
            <person name="Chen Q."/>
            <person name="Zhang S."/>
            <person name="Li H."/>
            <person name="Wu J."/>
            <person name="Wang P."/>
            <person name="Li P."/>
            <person name="Shi C."/>
            <person name="Zheng F."/>
            <person name="Jian J."/>
            <person name="Huang B."/>
            <person name="Shan D."/>
            <person name="Shi M."/>
            <person name="Fang C."/>
            <person name="Yue Y."/>
            <person name="Li F."/>
            <person name="Li D."/>
            <person name="Wei S."/>
            <person name="Han B."/>
            <person name="Jiang C."/>
            <person name="Yin Y."/>
            <person name="Xia T."/>
            <person name="Zhang Z."/>
            <person name="Bennetzen J.L."/>
            <person name="Zhao S."/>
            <person name="Wan X."/>
        </authorList>
    </citation>
    <scope>NUCLEOTIDE SEQUENCE [LARGE SCALE GENOMIC DNA]</scope>
    <source>
        <strain evidence="5">cv. Shuchazao</strain>
        <tissue evidence="4">Leaf</tissue>
    </source>
</reference>
<evidence type="ECO:0000313" key="5">
    <source>
        <dbReference type="Proteomes" id="UP000306102"/>
    </source>
</evidence>
<dbReference type="Proteomes" id="UP000306102">
    <property type="component" value="Unassembled WGS sequence"/>
</dbReference>
<dbReference type="STRING" id="542762.A0A4S4CZ20"/>
<evidence type="ECO:0000256" key="1">
    <source>
        <dbReference type="ARBA" id="ARBA00006484"/>
    </source>
</evidence>
<evidence type="ECO:0000256" key="3">
    <source>
        <dbReference type="SAM" id="MobiDB-lite"/>
    </source>
</evidence>
<dbReference type="GO" id="GO:0045703">
    <property type="term" value="F:ketoreductase activity"/>
    <property type="evidence" value="ECO:0007669"/>
    <property type="project" value="TreeGrafter"/>
</dbReference>
<dbReference type="InterPro" id="IPR051019">
    <property type="entry name" value="VLCFA-Steroid_DH"/>
</dbReference>
<dbReference type="AlphaFoldDB" id="A0A4S4CZ20"/>
<accession>A0A4S4CZ20</accession>
<dbReference type="EMBL" id="SDRB02013537">
    <property type="protein sequence ID" value="THF94723.1"/>
    <property type="molecule type" value="Genomic_DNA"/>
</dbReference>
<feature type="region of interest" description="Disordered" evidence="3">
    <location>
        <begin position="65"/>
        <end position="85"/>
    </location>
</feature>
<sequence>MDGGNENFYNNRVVKNTCTSHLPSFASGILDEICLSMDSENEKQRQSHSVMDEDMASLRRVCLPQHETTSVSKRPKPVKTTSVSKKEKQPILAGCKLASFLKSLFSNGNSKKAKNSSSSSTGGYGDAHVPLYVATKMASIRRSSFLVPSIDSYAGAALRWIGYEPRCTPYWPHSLLWGLAYSLPESIVDAWSLRFCLAIRKKGQLKDNRKVE</sequence>
<evidence type="ECO:0000256" key="2">
    <source>
        <dbReference type="ARBA" id="ARBA00023002"/>
    </source>
</evidence>
<dbReference type="PANTHER" id="PTHR43899">
    <property type="entry name" value="RH59310P"/>
    <property type="match status" value="1"/>
</dbReference>
<gene>
    <name evidence="4" type="ORF">TEA_002948</name>
</gene>